<dbReference type="RefSeq" id="WP_135571532.1">
    <property type="nucleotide sequence ID" value="NZ_RQGK01000057.1"/>
</dbReference>
<dbReference type="Proteomes" id="UP000297613">
    <property type="component" value="Unassembled WGS sequence"/>
</dbReference>
<dbReference type="PANTHER" id="PTHR32114:SF2">
    <property type="entry name" value="ABC TRANSPORTER ABCH.3"/>
    <property type="match status" value="1"/>
</dbReference>
<evidence type="ECO:0000313" key="4">
    <source>
        <dbReference type="Proteomes" id="UP000297613"/>
    </source>
</evidence>
<dbReference type="Gene3D" id="3.40.50.300">
    <property type="entry name" value="P-loop containing nucleotide triphosphate hydrolases"/>
    <property type="match status" value="2"/>
</dbReference>
<protein>
    <recommendedName>
        <fullName evidence="2">Rad50/SbcC-type AAA domain-containing protein</fullName>
    </recommendedName>
</protein>
<name>A0A6N4QFH9_9LEPT</name>
<dbReference type="InterPro" id="IPR038729">
    <property type="entry name" value="Rad50/SbcC_AAA"/>
</dbReference>
<evidence type="ECO:0000256" key="1">
    <source>
        <dbReference type="SAM" id="Coils"/>
    </source>
</evidence>
<reference evidence="3 4" key="1">
    <citation type="journal article" date="2019" name="PLoS Negl. Trop. Dis.">
        <title>Revisiting the worldwide diversity of Leptospira species in the environment.</title>
        <authorList>
            <person name="Vincent A.T."/>
            <person name="Schiettekatte O."/>
            <person name="Bourhy P."/>
            <person name="Veyrier F.J."/>
            <person name="Picardeau M."/>
        </authorList>
    </citation>
    <scope>NUCLEOTIDE SEQUENCE [LARGE SCALE GENOMIC DNA]</scope>
    <source>
        <strain evidence="3 4">201702445</strain>
    </source>
</reference>
<gene>
    <name evidence="3" type="ORF">EHQ83_17785</name>
</gene>
<keyword evidence="1" id="KW-0175">Coiled coil</keyword>
<organism evidence="3 4">
    <name type="scientific">Leptospira yasudae</name>
    <dbReference type="NCBI Taxonomy" id="2202201"/>
    <lineage>
        <taxon>Bacteria</taxon>
        <taxon>Pseudomonadati</taxon>
        <taxon>Spirochaetota</taxon>
        <taxon>Spirochaetia</taxon>
        <taxon>Leptospirales</taxon>
        <taxon>Leptospiraceae</taxon>
        <taxon>Leptospira</taxon>
    </lineage>
</organism>
<dbReference type="AlphaFoldDB" id="A0A6N4QFH9"/>
<dbReference type="Pfam" id="PF13476">
    <property type="entry name" value="AAA_23"/>
    <property type="match status" value="1"/>
</dbReference>
<dbReference type="InterPro" id="IPR027417">
    <property type="entry name" value="P-loop_NTPase"/>
</dbReference>
<sequence length="659" mass="76333">MQGKFNFLTLNKVLLRNFTLYSKKNKVYEVNEEIDKKVYCLAGANGLGKTTFLNAINFGLTGIVLEPDKAVFSPSEIVKLNYKYTERYFVGRITSADAKRSEIEILFNVNGKHCRIIRNFFKREELRLFEVFVIENGKKISQVQDNVKDPAELNELYQKFICTETGFSDFDYFLFYQLYVLTFDENRRMIFWDDRASRHAMAIAFNSDPEDANKIADLTRKMEKHDSNARNARYQAKLVGRKIEDLKPDDKKKKVKDISNIEDEYENLSKDLEKQERILNNINIEHDSMLKRQSYLNSEIMHLKNEHAKLFSLYSKPRSKLVENTNVRMSLSKQECCLCGTAGSYIVESIERSIHKDSCPLCNTVINESTSAEQGKLLKAIEKNDVLISDKGTELDNLTTEIETKALELEKAEFEYNVAKEKLEEFMGEFPSVSFIDSKDNGIGALLDQYEKQYDSFVKESKDEYKKRDVLKPEYSRLLKKVEIAYKEAEKSFVPIFKKLAKSFIGQDLNIQVKRSDKTIKLVLELKKTARTESFQLSESQRFFLDIALRMALSVFLSKKNSPATMFIDTPEGSLDIAYESRVGNMFAQYANDYDQNLFMTANINPSRLLISLAEECGKSTMQFRRMLDWTDLTMVQKEGESLFQQVYQNIEKALSSKK</sequence>
<dbReference type="GO" id="GO:0016887">
    <property type="term" value="F:ATP hydrolysis activity"/>
    <property type="evidence" value="ECO:0007669"/>
    <property type="project" value="InterPro"/>
</dbReference>
<feature type="coiled-coil region" evidence="1">
    <location>
        <begin position="395"/>
        <end position="429"/>
    </location>
</feature>
<dbReference type="SUPFAM" id="SSF52540">
    <property type="entry name" value="P-loop containing nucleoside triphosphate hydrolases"/>
    <property type="match status" value="1"/>
</dbReference>
<dbReference type="EMBL" id="RQGM01000074">
    <property type="protein sequence ID" value="TGL79725.1"/>
    <property type="molecule type" value="Genomic_DNA"/>
</dbReference>
<evidence type="ECO:0000259" key="2">
    <source>
        <dbReference type="Pfam" id="PF13476"/>
    </source>
</evidence>
<feature type="domain" description="Rad50/SbcC-type AAA" evidence="2">
    <location>
        <begin position="13"/>
        <end position="273"/>
    </location>
</feature>
<comment type="caution">
    <text evidence="3">The sequence shown here is derived from an EMBL/GenBank/DDBJ whole genome shotgun (WGS) entry which is preliminary data.</text>
</comment>
<proteinExistence type="predicted"/>
<accession>A0A6N4QFH9</accession>
<dbReference type="PANTHER" id="PTHR32114">
    <property type="entry name" value="ABC TRANSPORTER ABCH.3"/>
    <property type="match status" value="1"/>
</dbReference>
<dbReference type="GO" id="GO:0006302">
    <property type="term" value="P:double-strand break repair"/>
    <property type="evidence" value="ECO:0007669"/>
    <property type="project" value="InterPro"/>
</dbReference>
<evidence type="ECO:0000313" key="3">
    <source>
        <dbReference type="EMBL" id="TGL79725.1"/>
    </source>
</evidence>
<feature type="coiled-coil region" evidence="1">
    <location>
        <begin position="215"/>
        <end position="292"/>
    </location>
</feature>